<gene>
    <name evidence="7" type="ORF">C7459_10878</name>
</gene>
<evidence type="ECO:0000259" key="6">
    <source>
        <dbReference type="PROSITE" id="PS50977"/>
    </source>
</evidence>
<dbReference type="InterPro" id="IPR001647">
    <property type="entry name" value="HTH_TetR"/>
</dbReference>
<evidence type="ECO:0000256" key="1">
    <source>
        <dbReference type="ARBA" id="ARBA00022491"/>
    </source>
</evidence>
<dbReference type="Proteomes" id="UP000245634">
    <property type="component" value="Unassembled WGS sequence"/>
</dbReference>
<evidence type="ECO:0000256" key="3">
    <source>
        <dbReference type="ARBA" id="ARBA00023125"/>
    </source>
</evidence>
<evidence type="ECO:0000313" key="8">
    <source>
        <dbReference type="Proteomes" id="UP000245634"/>
    </source>
</evidence>
<feature type="DNA-binding region" description="H-T-H motif" evidence="5">
    <location>
        <begin position="30"/>
        <end position="49"/>
    </location>
</feature>
<dbReference type="AlphaFoldDB" id="A0A316D971"/>
<evidence type="ECO:0000313" key="7">
    <source>
        <dbReference type="EMBL" id="PWK13060.1"/>
    </source>
</evidence>
<name>A0A316D971_9BACL</name>
<sequence length="220" mass="25972">MSRYEDLESKRKLVGKLITHVKKEGFQQLRTDEIAKMMDISKATLYKYFSSKDEIIQHLVDAYVDVIVDADMNMRADEQEALVARFQRAFRQTLLITTYGSDAFHHDLREAYPELLDRVKSATHRRNERLRRLYEEGMETGVFPNLNATLLILQDELVFRNLVSPTFLMEHNLSFRNALFDYYELKKHQLFSHDARTALDDTEMHEQLEYLAQKISRSMA</sequence>
<organism evidence="7 8">
    <name type="scientific">Tumebacillus permanentifrigoris</name>
    <dbReference type="NCBI Taxonomy" id="378543"/>
    <lineage>
        <taxon>Bacteria</taxon>
        <taxon>Bacillati</taxon>
        <taxon>Bacillota</taxon>
        <taxon>Bacilli</taxon>
        <taxon>Bacillales</taxon>
        <taxon>Alicyclobacillaceae</taxon>
        <taxon>Tumebacillus</taxon>
    </lineage>
</organism>
<dbReference type="RefSeq" id="WP_109689010.1">
    <property type="nucleotide sequence ID" value="NZ_QGGL01000008.1"/>
</dbReference>
<dbReference type="InterPro" id="IPR050109">
    <property type="entry name" value="HTH-type_TetR-like_transc_reg"/>
</dbReference>
<dbReference type="PANTHER" id="PTHR30055:SF175">
    <property type="entry name" value="HTH-TYPE TRANSCRIPTIONAL REPRESSOR KSTR2"/>
    <property type="match status" value="1"/>
</dbReference>
<feature type="domain" description="HTH tetR-type" evidence="6">
    <location>
        <begin position="7"/>
        <end position="67"/>
    </location>
</feature>
<accession>A0A316D971</accession>
<dbReference type="SUPFAM" id="SSF46689">
    <property type="entry name" value="Homeodomain-like"/>
    <property type="match status" value="1"/>
</dbReference>
<comment type="caution">
    <text evidence="7">The sequence shown here is derived from an EMBL/GenBank/DDBJ whole genome shotgun (WGS) entry which is preliminary data.</text>
</comment>
<dbReference type="OrthoDB" id="881297at2"/>
<dbReference type="InterPro" id="IPR009057">
    <property type="entry name" value="Homeodomain-like_sf"/>
</dbReference>
<dbReference type="GO" id="GO:0003700">
    <property type="term" value="F:DNA-binding transcription factor activity"/>
    <property type="evidence" value="ECO:0007669"/>
    <property type="project" value="TreeGrafter"/>
</dbReference>
<evidence type="ECO:0000256" key="5">
    <source>
        <dbReference type="PROSITE-ProRule" id="PRU00335"/>
    </source>
</evidence>
<protein>
    <submittedName>
        <fullName evidence="7">TetR family transcriptional regulator</fullName>
    </submittedName>
</protein>
<keyword evidence="8" id="KW-1185">Reference proteome</keyword>
<dbReference type="GO" id="GO:0000976">
    <property type="term" value="F:transcription cis-regulatory region binding"/>
    <property type="evidence" value="ECO:0007669"/>
    <property type="project" value="TreeGrafter"/>
</dbReference>
<reference evidence="7 8" key="1">
    <citation type="submission" date="2018-05" db="EMBL/GenBank/DDBJ databases">
        <title>Genomic Encyclopedia of Type Strains, Phase IV (KMG-IV): sequencing the most valuable type-strain genomes for metagenomic binning, comparative biology and taxonomic classification.</title>
        <authorList>
            <person name="Goeker M."/>
        </authorList>
    </citation>
    <scope>NUCLEOTIDE SEQUENCE [LARGE SCALE GENOMIC DNA]</scope>
    <source>
        <strain evidence="7 8">DSM 18773</strain>
    </source>
</reference>
<evidence type="ECO:0000256" key="4">
    <source>
        <dbReference type="ARBA" id="ARBA00023163"/>
    </source>
</evidence>
<dbReference type="EMBL" id="QGGL01000008">
    <property type="protein sequence ID" value="PWK13060.1"/>
    <property type="molecule type" value="Genomic_DNA"/>
</dbReference>
<dbReference type="Pfam" id="PF00440">
    <property type="entry name" value="TetR_N"/>
    <property type="match status" value="1"/>
</dbReference>
<keyword evidence="4" id="KW-0804">Transcription</keyword>
<dbReference type="PANTHER" id="PTHR30055">
    <property type="entry name" value="HTH-TYPE TRANSCRIPTIONAL REGULATOR RUTR"/>
    <property type="match status" value="1"/>
</dbReference>
<evidence type="ECO:0000256" key="2">
    <source>
        <dbReference type="ARBA" id="ARBA00023015"/>
    </source>
</evidence>
<proteinExistence type="predicted"/>
<dbReference type="PROSITE" id="PS50977">
    <property type="entry name" value="HTH_TETR_2"/>
    <property type="match status" value="1"/>
</dbReference>
<keyword evidence="2" id="KW-0805">Transcription regulation</keyword>
<keyword evidence="3 5" id="KW-0238">DNA-binding</keyword>
<keyword evidence="1" id="KW-0678">Repressor</keyword>
<dbReference type="Gene3D" id="1.10.357.10">
    <property type="entry name" value="Tetracycline Repressor, domain 2"/>
    <property type="match status" value="1"/>
</dbReference>